<keyword evidence="2" id="KW-1185">Reference proteome</keyword>
<gene>
    <name evidence="1" type="ORF">EAE98_002345</name>
</gene>
<organism evidence="1 2">
    <name type="scientific">Botrytis deweyae</name>
    <dbReference type="NCBI Taxonomy" id="2478750"/>
    <lineage>
        <taxon>Eukaryota</taxon>
        <taxon>Fungi</taxon>
        <taxon>Dikarya</taxon>
        <taxon>Ascomycota</taxon>
        <taxon>Pezizomycotina</taxon>
        <taxon>Leotiomycetes</taxon>
        <taxon>Helotiales</taxon>
        <taxon>Sclerotiniaceae</taxon>
        <taxon>Botrytis</taxon>
    </lineage>
</organism>
<evidence type="ECO:0000313" key="1">
    <source>
        <dbReference type="EMBL" id="KAF7936126.1"/>
    </source>
</evidence>
<protein>
    <submittedName>
        <fullName evidence="1">Uncharacterized protein</fullName>
    </submittedName>
</protein>
<evidence type="ECO:0000313" key="2">
    <source>
        <dbReference type="Proteomes" id="UP000783213"/>
    </source>
</evidence>
<reference evidence="1 2" key="1">
    <citation type="journal article" date="2020" name="Genome Biol. Evol.">
        <title>Comparative genomics of Sclerotiniaceae.</title>
        <authorList>
            <person name="Valero Jimenez C.A."/>
            <person name="Steentjes M."/>
            <person name="Scholten O.E."/>
            <person name="Van Kan J.A.L."/>
        </authorList>
    </citation>
    <scope>NUCLEOTIDE SEQUENCE [LARGE SCALE GENOMIC DNA]</scope>
    <source>
        <strain evidence="1 2">B1</strain>
    </source>
</reference>
<sequence>MAPYLGLPNANAVTKFLESPEFRPWFNELYQSAIYPRTLKAPNTKGPSLLQVQKTIIYGKSFGRRKYSSVSLNKTGREADHYASCLYRLCVENTHSRDGVFRKHQMSTIEKEARM</sequence>
<dbReference type="GeneID" id="62229119"/>
<dbReference type="EMBL" id="RCSX01000004">
    <property type="protein sequence ID" value="KAF7936126.1"/>
    <property type="molecule type" value="Genomic_DNA"/>
</dbReference>
<dbReference type="Proteomes" id="UP000783213">
    <property type="component" value="Unassembled WGS sequence"/>
</dbReference>
<dbReference type="RefSeq" id="XP_038813704.1">
    <property type="nucleotide sequence ID" value="XM_038949965.1"/>
</dbReference>
<comment type="caution">
    <text evidence="1">The sequence shown here is derived from an EMBL/GenBank/DDBJ whole genome shotgun (WGS) entry which is preliminary data.</text>
</comment>
<accession>A0ABQ7IWX8</accession>
<proteinExistence type="predicted"/>
<name>A0ABQ7IWX8_9HELO</name>